<dbReference type="OrthoDB" id="1452819at2"/>
<evidence type="ECO:0000313" key="2">
    <source>
        <dbReference type="Proteomes" id="UP000223913"/>
    </source>
</evidence>
<dbReference type="RefSeq" id="WP_099151225.1">
    <property type="nucleotide sequence ID" value="NZ_PDUD01000022.1"/>
</dbReference>
<name>A0A2D0N9X7_FLAN2</name>
<dbReference type="AlphaFoldDB" id="A0A2D0N9X7"/>
<dbReference type="EMBL" id="PDUD01000022">
    <property type="protein sequence ID" value="PHN05170.1"/>
    <property type="molecule type" value="Genomic_DNA"/>
</dbReference>
<proteinExistence type="predicted"/>
<gene>
    <name evidence="1" type="ORF">CRP01_16760</name>
</gene>
<evidence type="ECO:0000313" key="1">
    <source>
        <dbReference type="EMBL" id="PHN05170.1"/>
    </source>
</evidence>
<keyword evidence="2" id="KW-1185">Reference proteome</keyword>
<sequence>MWFEQLTGFPESSPEQVRENLEVKDGILRSRVNGKTYRCGNLEIPALAELRAKRERSPEGTSSITLSEVVGNVQELHQLPENAGALFQAASQFNLLEMVSPEVTPERGVGIYEFDRTQGPACAIACGAGTIYRNYFVPLNGRTGQTADNQVDCLEDIGKALGNEEDQLWQMKNGYALPSREGLRAIDEQLAKLTEAEFEELKGKLRIGWQRQTEVTLGPTRQLVSQAYCSALPIGYSQNDDFLWARFARLVLEATYEATLYAGLINRDQTGNERIFLTLVGGGVFRNREEWIHDAILRVIRKFERTGLDIRIVSYGSPDPRVRKLLDRF</sequence>
<organism evidence="1 2">
    <name type="scientific">Flavilitoribacter nigricans (strain ATCC 23147 / DSM 23189 / NBRC 102662 / NCIMB 1420 / SS-2)</name>
    <name type="common">Lewinella nigricans</name>
    <dbReference type="NCBI Taxonomy" id="1122177"/>
    <lineage>
        <taxon>Bacteria</taxon>
        <taxon>Pseudomonadati</taxon>
        <taxon>Bacteroidota</taxon>
        <taxon>Saprospiria</taxon>
        <taxon>Saprospirales</taxon>
        <taxon>Lewinellaceae</taxon>
        <taxon>Flavilitoribacter</taxon>
    </lineage>
</organism>
<dbReference type="PANTHER" id="PTHR35609:SF1">
    <property type="entry name" value="MACRO DOMAIN-CONTAINING PROTEIN"/>
    <property type="match status" value="1"/>
</dbReference>
<dbReference type="PANTHER" id="PTHR35609">
    <property type="entry name" value="MACRO DOMAIN-CONTAINING PROTEIN"/>
    <property type="match status" value="1"/>
</dbReference>
<accession>A0A2D0N9X7</accession>
<protein>
    <submittedName>
        <fullName evidence="1">Uncharacterized protein</fullName>
    </submittedName>
</protein>
<reference evidence="1 2" key="1">
    <citation type="submission" date="2017-10" db="EMBL/GenBank/DDBJ databases">
        <title>The draft genome sequence of Lewinella nigricans NBRC 102662.</title>
        <authorList>
            <person name="Wang K."/>
        </authorList>
    </citation>
    <scope>NUCLEOTIDE SEQUENCE [LARGE SCALE GENOMIC DNA]</scope>
    <source>
        <strain evidence="1 2">NBRC 102662</strain>
    </source>
</reference>
<dbReference type="Proteomes" id="UP000223913">
    <property type="component" value="Unassembled WGS sequence"/>
</dbReference>
<comment type="caution">
    <text evidence="1">The sequence shown here is derived from an EMBL/GenBank/DDBJ whole genome shotgun (WGS) entry which is preliminary data.</text>
</comment>